<organism evidence="2 3">
    <name type="scientific">Juglans regia</name>
    <name type="common">English walnut</name>
    <dbReference type="NCBI Taxonomy" id="51240"/>
    <lineage>
        <taxon>Eukaryota</taxon>
        <taxon>Viridiplantae</taxon>
        <taxon>Streptophyta</taxon>
        <taxon>Embryophyta</taxon>
        <taxon>Tracheophyta</taxon>
        <taxon>Spermatophyta</taxon>
        <taxon>Magnoliopsida</taxon>
        <taxon>eudicotyledons</taxon>
        <taxon>Gunneridae</taxon>
        <taxon>Pentapetalae</taxon>
        <taxon>rosids</taxon>
        <taxon>fabids</taxon>
        <taxon>Fagales</taxon>
        <taxon>Juglandaceae</taxon>
        <taxon>Juglans</taxon>
    </lineage>
</organism>
<feature type="compositionally biased region" description="Basic and acidic residues" evidence="1">
    <location>
        <begin position="1"/>
        <end position="14"/>
    </location>
</feature>
<dbReference type="AlphaFoldDB" id="A0A2I4HSM2"/>
<evidence type="ECO:0000313" key="2">
    <source>
        <dbReference type="Proteomes" id="UP000235220"/>
    </source>
</evidence>
<dbReference type="PANTHER" id="PTHR36045:SF2">
    <property type="entry name" value="OS04G0558500 PROTEIN"/>
    <property type="match status" value="1"/>
</dbReference>
<keyword evidence="2" id="KW-1185">Reference proteome</keyword>
<reference evidence="3" key="1">
    <citation type="submission" date="2025-08" db="UniProtKB">
        <authorList>
            <consortium name="RefSeq"/>
        </authorList>
    </citation>
    <scope>IDENTIFICATION</scope>
    <source>
        <tissue evidence="3">Leaves</tissue>
    </source>
</reference>
<dbReference type="OrthoDB" id="781564at2759"/>
<dbReference type="Proteomes" id="UP000235220">
    <property type="component" value="Chromosome 12"/>
</dbReference>
<protein>
    <submittedName>
        <fullName evidence="3">Uncharacterized protein LOC109021063</fullName>
    </submittedName>
</protein>
<dbReference type="KEGG" id="jre:109021063"/>
<dbReference type="GeneID" id="109021063"/>
<dbReference type="FunCoup" id="A0A2I4HSM2">
    <property type="interactions" value="607"/>
</dbReference>
<sequence>MELLNKTRQDARSSEEEEELEKLESDVMEMAHKILDYRAALPDQLRTTLVSVLTIQRPIFPHGLEPGPSGRPILEGPVKSSVEAVQAEEDQETAEKIRLLKDKISSNVSATPVVLKRMKDCISKIDKLDSYKGITHPAFKRKKIS</sequence>
<accession>A0A2I4HSM2</accession>
<name>A0A2I4HSM2_JUGRE</name>
<dbReference type="STRING" id="51240.A0A2I4HSM2"/>
<gene>
    <name evidence="3" type="primary">LOC109021063</name>
</gene>
<proteinExistence type="predicted"/>
<feature type="region of interest" description="Disordered" evidence="1">
    <location>
        <begin position="1"/>
        <end position="21"/>
    </location>
</feature>
<evidence type="ECO:0000256" key="1">
    <source>
        <dbReference type="SAM" id="MobiDB-lite"/>
    </source>
</evidence>
<dbReference type="RefSeq" id="XP_018859145.1">
    <property type="nucleotide sequence ID" value="XM_019003600.2"/>
</dbReference>
<dbReference type="PANTHER" id="PTHR36045">
    <property type="entry name" value="OS04G0558500 PROTEIN"/>
    <property type="match status" value="1"/>
</dbReference>
<dbReference type="Gramene" id="Jr12_03630_p1">
    <property type="protein sequence ID" value="cds.Jr12_03630_p1"/>
    <property type="gene ID" value="Jr12_03630"/>
</dbReference>
<evidence type="ECO:0000313" key="3">
    <source>
        <dbReference type="RefSeq" id="XP_018859145.1"/>
    </source>
</evidence>